<dbReference type="Proteomes" id="UP001552299">
    <property type="component" value="Unassembled WGS sequence"/>
</dbReference>
<feature type="compositionally biased region" description="Low complexity" evidence="1">
    <location>
        <begin position="96"/>
        <end position="105"/>
    </location>
</feature>
<dbReference type="PANTHER" id="PTHR34676:SF17">
    <property type="entry name" value="OS06G0684500 PROTEIN"/>
    <property type="match status" value="1"/>
</dbReference>
<reference evidence="2 3" key="1">
    <citation type="journal article" date="2024" name="Plant Biotechnol. J.">
        <title>Dendrobium thyrsiflorum genome and its molecular insights into genes involved in important horticultural traits.</title>
        <authorList>
            <person name="Chen B."/>
            <person name="Wang J.Y."/>
            <person name="Zheng P.J."/>
            <person name="Li K.L."/>
            <person name="Liang Y.M."/>
            <person name="Chen X.F."/>
            <person name="Zhang C."/>
            <person name="Zhao X."/>
            <person name="He X."/>
            <person name="Zhang G.Q."/>
            <person name="Liu Z.J."/>
            <person name="Xu Q."/>
        </authorList>
    </citation>
    <scope>NUCLEOTIDE SEQUENCE [LARGE SCALE GENOMIC DNA]</scope>
    <source>
        <strain evidence="2">GZMU011</strain>
    </source>
</reference>
<proteinExistence type="predicted"/>
<feature type="region of interest" description="Disordered" evidence="1">
    <location>
        <begin position="96"/>
        <end position="119"/>
    </location>
</feature>
<dbReference type="EMBL" id="JANQDX010000009">
    <property type="protein sequence ID" value="KAL0919768.1"/>
    <property type="molecule type" value="Genomic_DNA"/>
</dbReference>
<dbReference type="Pfam" id="PF14223">
    <property type="entry name" value="Retrotran_gag_2"/>
    <property type="match status" value="1"/>
</dbReference>
<dbReference type="PANTHER" id="PTHR34676">
    <property type="entry name" value="DUF4219 DOMAIN-CONTAINING PROTEIN-RELATED"/>
    <property type="match status" value="1"/>
</dbReference>
<keyword evidence="3" id="KW-1185">Reference proteome</keyword>
<sequence length="225" mass="25939">MSTFLQSIDYKMWMLVKDGYIAPFQMINGIKSEVHFSEWSHDERDLAQLNAKCLNCFFCALKSEDYMRVSTCTTEKEIWDKLSITYEGVDLDFSPSSRELSASPSFVKPRSQDTRSLPPPLGLSLELQAARSRSLLSFSVRRSPRLPVSSSHSKESRRKIELKPFHSLDLFRESKRKAVSPLEPKPFVSWTYPEEPEGQMIQRSKSVKAYDHFVLRDSAVVPFIF</sequence>
<dbReference type="AlphaFoldDB" id="A0ABD0VBG7"/>
<comment type="caution">
    <text evidence="2">The sequence shown here is derived from an EMBL/GenBank/DDBJ whole genome shotgun (WGS) entry which is preliminary data.</text>
</comment>
<evidence type="ECO:0000313" key="3">
    <source>
        <dbReference type="Proteomes" id="UP001552299"/>
    </source>
</evidence>
<evidence type="ECO:0000313" key="2">
    <source>
        <dbReference type="EMBL" id="KAL0919768.1"/>
    </source>
</evidence>
<organism evidence="2 3">
    <name type="scientific">Dendrobium thyrsiflorum</name>
    <name type="common">Pinecone-like raceme dendrobium</name>
    <name type="synonym">Orchid</name>
    <dbReference type="NCBI Taxonomy" id="117978"/>
    <lineage>
        <taxon>Eukaryota</taxon>
        <taxon>Viridiplantae</taxon>
        <taxon>Streptophyta</taxon>
        <taxon>Embryophyta</taxon>
        <taxon>Tracheophyta</taxon>
        <taxon>Spermatophyta</taxon>
        <taxon>Magnoliopsida</taxon>
        <taxon>Liliopsida</taxon>
        <taxon>Asparagales</taxon>
        <taxon>Orchidaceae</taxon>
        <taxon>Epidendroideae</taxon>
        <taxon>Malaxideae</taxon>
        <taxon>Dendrobiinae</taxon>
        <taxon>Dendrobium</taxon>
    </lineage>
</organism>
<gene>
    <name evidence="2" type="ORF">M5K25_011886</name>
</gene>
<evidence type="ECO:0000256" key="1">
    <source>
        <dbReference type="SAM" id="MobiDB-lite"/>
    </source>
</evidence>
<name>A0ABD0VBG7_DENTH</name>
<accession>A0ABD0VBG7</accession>
<protein>
    <submittedName>
        <fullName evidence="2">Uncharacterized protein</fullName>
    </submittedName>
</protein>